<keyword evidence="6" id="KW-0695">RNA-directed DNA polymerase</keyword>
<dbReference type="CDD" id="cd09274">
    <property type="entry name" value="RNase_HI_RT_Ty3"/>
    <property type="match status" value="1"/>
</dbReference>
<keyword evidence="2" id="KW-0548">Nucleotidyltransferase</keyword>
<dbReference type="PANTHER" id="PTHR37984">
    <property type="entry name" value="PROTEIN CBG26694"/>
    <property type="match status" value="1"/>
</dbReference>
<dbReference type="SUPFAM" id="SSF56672">
    <property type="entry name" value="DNA/RNA polymerases"/>
    <property type="match status" value="1"/>
</dbReference>
<dbReference type="InterPro" id="IPR050951">
    <property type="entry name" value="Retrovirus_Pol_polyprotein"/>
</dbReference>
<evidence type="ECO:0000256" key="6">
    <source>
        <dbReference type="ARBA" id="ARBA00022918"/>
    </source>
</evidence>
<evidence type="ECO:0000259" key="7">
    <source>
        <dbReference type="Pfam" id="PF17917"/>
    </source>
</evidence>
<evidence type="ECO:0000256" key="2">
    <source>
        <dbReference type="ARBA" id="ARBA00022695"/>
    </source>
</evidence>
<gene>
    <name evidence="8" type="ORF">UXM345_LOCUS37688</name>
</gene>
<dbReference type="FunFam" id="3.10.20.370:FF:000001">
    <property type="entry name" value="Retrovirus-related Pol polyprotein from transposon 17.6-like protein"/>
    <property type="match status" value="1"/>
</dbReference>
<dbReference type="InterPro" id="IPR043502">
    <property type="entry name" value="DNA/RNA_pol_sf"/>
</dbReference>
<feature type="non-terminal residue" evidence="8">
    <location>
        <position position="200"/>
    </location>
</feature>
<dbReference type="PANTHER" id="PTHR37984:SF5">
    <property type="entry name" value="PROTEIN NYNRIN-LIKE"/>
    <property type="match status" value="1"/>
</dbReference>
<evidence type="ECO:0000256" key="3">
    <source>
        <dbReference type="ARBA" id="ARBA00022722"/>
    </source>
</evidence>
<dbReference type="GO" id="GO:0004519">
    <property type="term" value="F:endonuclease activity"/>
    <property type="evidence" value="ECO:0007669"/>
    <property type="project" value="UniProtKB-KW"/>
</dbReference>
<proteinExistence type="predicted"/>
<evidence type="ECO:0000313" key="8">
    <source>
        <dbReference type="EMBL" id="CAF4387274.1"/>
    </source>
</evidence>
<evidence type="ECO:0000256" key="5">
    <source>
        <dbReference type="ARBA" id="ARBA00022801"/>
    </source>
</evidence>
<evidence type="ECO:0000313" key="9">
    <source>
        <dbReference type="Proteomes" id="UP000663842"/>
    </source>
</evidence>
<dbReference type="InterPro" id="IPR041373">
    <property type="entry name" value="RT_RNaseH"/>
</dbReference>
<reference evidence="8" key="1">
    <citation type="submission" date="2021-02" db="EMBL/GenBank/DDBJ databases">
        <authorList>
            <person name="Nowell W R."/>
        </authorList>
    </citation>
    <scope>NUCLEOTIDE SEQUENCE</scope>
</reference>
<keyword evidence="3" id="KW-0540">Nuclease</keyword>
<comment type="caution">
    <text evidence="8">The sequence shown here is derived from an EMBL/GenBank/DDBJ whole genome shotgun (WGS) entry which is preliminary data.</text>
</comment>
<dbReference type="Proteomes" id="UP000663842">
    <property type="component" value="Unassembled WGS sequence"/>
</dbReference>
<dbReference type="GO" id="GO:0003964">
    <property type="term" value="F:RNA-directed DNA polymerase activity"/>
    <property type="evidence" value="ECO:0007669"/>
    <property type="project" value="UniProtKB-KW"/>
</dbReference>
<evidence type="ECO:0000256" key="1">
    <source>
        <dbReference type="ARBA" id="ARBA00022679"/>
    </source>
</evidence>
<dbReference type="EMBL" id="CAJOBF010021471">
    <property type="protein sequence ID" value="CAF4387274.1"/>
    <property type="molecule type" value="Genomic_DNA"/>
</dbReference>
<keyword evidence="1" id="KW-0808">Transferase</keyword>
<feature type="non-terminal residue" evidence="8">
    <location>
        <position position="1"/>
    </location>
</feature>
<keyword evidence="5" id="KW-0378">Hydrolase</keyword>
<accession>A0A820N8B2</accession>
<sequence>NTGVGAVIYHRYSDGSEKAIAHASKTLTKAEFNYAQIEKEALAIIFGVQKFDQFLRGRKFTLLTDHKPLVSIFSPKKGIPTTSANRLQRWAIRLMGYTFDIEYCPTNKFGQADGLSQNQNELPLNAADIARQTRHDRSLMQVYHYILSGWPSQSNESIQPYFRIRNELSTAHGCIVWGIRTVIPSCFRSRLLNYLHSTHS</sequence>
<dbReference type="GO" id="GO:0016787">
    <property type="term" value="F:hydrolase activity"/>
    <property type="evidence" value="ECO:0007669"/>
    <property type="project" value="UniProtKB-KW"/>
</dbReference>
<dbReference type="Pfam" id="PF17917">
    <property type="entry name" value="RT_RNaseH"/>
    <property type="match status" value="1"/>
</dbReference>
<name>A0A820N8B2_9BILA</name>
<feature type="domain" description="Reverse transcriptase RNase H-like" evidence="7">
    <location>
        <begin position="2"/>
        <end position="97"/>
    </location>
</feature>
<protein>
    <recommendedName>
        <fullName evidence="7">Reverse transcriptase RNase H-like domain-containing protein</fullName>
    </recommendedName>
</protein>
<keyword evidence="4" id="KW-0255">Endonuclease</keyword>
<dbReference type="AlphaFoldDB" id="A0A820N8B2"/>
<evidence type="ECO:0000256" key="4">
    <source>
        <dbReference type="ARBA" id="ARBA00022759"/>
    </source>
</evidence>
<organism evidence="8 9">
    <name type="scientific">Rotaria magnacalcarata</name>
    <dbReference type="NCBI Taxonomy" id="392030"/>
    <lineage>
        <taxon>Eukaryota</taxon>
        <taxon>Metazoa</taxon>
        <taxon>Spiralia</taxon>
        <taxon>Gnathifera</taxon>
        <taxon>Rotifera</taxon>
        <taxon>Eurotatoria</taxon>
        <taxon>Bdelloidea</taxon>
        <taxon>Philodinida</taxon>
        <taxon>Philodinidae</taxon>
        <taxon>Rotaria</taxon>
    </lineage>
</organism>